<evidence type="ECO:0000313" key="2">
    <source>
        <dbReference type="EMBL" id="MBC6465415.1"/>
    </source>
</evidence>
<sequence length="314" mass="34403">MDRSDDALERKFHDLMTAAHPISAMAAADALRAVRAYPQVLMVGPVFGVAEQARHGWEVSSTAEATPQAARDVLAERLRKHAEVAVDAATRGEFLAVAGRLDRERRDDLTVAGLRFRIVRVEQVVRMNAEAPEPPRPTDPDPRPSGRGIAAGRVREFLPTADDGSMASTAELGRQFDEAVSRRGVLPAPVREDACRAMTAYPRVRIMAPVFSVAEQVDDGWRSATMPCDTPQRARDTLAAYFSGIVPAIEQPDVTEREEYAAAARRLELERADDLTVAGRRFRIVRVEKVARLGPDGPEPPRPSDFDPEPPIGA</sequence>
<accession>A0ABR7LLN9</accession>
<organism evidence="2 3">
    <name type="scientific">Actinomadura alba</name>
    <dbReference type="NCBI Taxonomy" id="406431"/>
    <lineage>
        <taxon>Bacteria</taxon>
        <taxon>Bacillati</taxon>
        <taxon>Actinomycetota</taxon>
        <taxon>Actinomycetes</taxon>
        <taxon>Streptosporangiales</taxon>
        <taxon>Thermomonosporaceae</taxon>
        <taxon>Actinomadura</taxon>
    </lineage>
</organism>
<feature type="region of interest" description="Disordered" evidence="1">
    <location>
        <begin position="129"/>
        <end position="149"/>
    </location>
</feature>
<feature type="region of interest" description="Disordered" evidence="1">
    <location>
        <begin position="291"/>
        <end position="314"/>
    </location>
</feature>
<dbReference type="Pfam" id="PF19379">
    <property type="entry name" value="DUF5954"/>
    <property type="match status" value="1"/>
</dbReference>
<evidence type="ECO:0000313" key="3">
    <source>
        <dbReference type="Proteomes" id="UP000805614"/>
    </source>
</evidence>
<gene>
    <name evidence="2" type="ORF">HKK74_07905</name>
</gene>
<dbReference type="EMBL" id="JABVEC010000004">
    <property type="protein sequence ID" value="MBC6465415.1"/>
    <property type="molecule type" value="Genomic_DNA"/>
</dbReference>
<keyword evidence="3" id="KW-1185">Reference proteome</keyword>
<reference evidence="2 3" key="1">
    <citation type="submission" date="2020-06" db="EMBL/GenBank/DDBJ databases">
        <title>Actinomadura xiongansis sp. nov., isolated from soil of Baiyangdian.</title>
        <authorList>
            <person name="Zhang X."/>
        </authorList>
    </citation>
    <scope>NUCLEOTIDE SEQUENCE [LARGE SCALE GENOMIC DNA]</scope>
    <source>
        <strain evidence="2 3">HBUM206468</strain>
    </source>
</reference>
<feature type="compositionally biased region" description="Pro residues" evidence="1">
    <location>
        <begin position="297"/>
        <end position="314"/>
    </location>
</feature>
<proteinExistence type="predicted"/>
<dbReference type="Proteomes" id="UP000805614">
    <property type="component" value="Unassembled WGS sequence"/>
</dbReference>
<comment type="caution">
    <text evidence="2">The sequence shown here is derived from an EMBL/GenBank/DDBJ whole genome shotgun (WGS) entry which is preliminary data.</text>
</comment>
<dbReference type="RefSeq" id="WP_187242417.1">
    <property type="nucleotide sequence ID" value="NZ_BAAAOK010000015.1"/>
</dbReference>
<dbReference type="InterPro" id="IPR045998">
    <property type="entry name" value="DUF5954"/>
</dbReference>
<evidence type="ECO:0000256" key="1">
    <source>
        <dbReference type="SAM" id="MobiDB-lite"/>
    </source>
</evidence>
<name>A0ABR7LLN9_9ACTN</name>
<protein>
    <submittedName>
        <fullName evidence="2">PE-PGRS family protein</fullName>
    </submittedName>
</protein>